<dbReference type="SUPFAM" id="SSF55821">
    <property type="entry name" value="YrdC/RibB"/>
    <property type="match status" value="1"/>
</dbReference>
<evidence type="ECO:0000256" key="6">
    <source>
        <dbReference type="ARBA" id="ARBA00022842"/>
    </source>
</evidence>
<dbReference type="UniPathway" id="UPA00275"/>
<dbReference type="InterPro" id="IPR017945">
    <property type="entry name" value="DHBP_synth_RibB-like_a/b_dom"/>
</dbReference>
<dbReference type="GO" id="GO:0009231">
    <property type="term" value="P:riboflavin biosynthetic process"/>
    <property type="evidence" value="ECO:0007669"/>
    <property type="project" value="UniProtKB-UniPathway"/>
</dbReference>
<comment type="pathway">
    <text evidence="3">Cofactor biosynthesis; riboflavin biosynthesis.</text>
</comment>
<evidence type="ECO:0000256" key="7">
    <source>
        <dbReference type="ARBA" id="ARBA00023211"/>
    </source>
</evidence>
<feature type="non-terminal residue" evidence="9">
    <location>
        <position position="241"/>
    </location>
</feature>
<evidence type="ECO:0000256" key="1">
    <source>
        <dbReference type="ARBA" id="ARBA00001936"/>
    </source>
</evidence>
<accession>A0A382T6J6</accession>
<evidence type="ECO:0000256" key="5">
    <source>
        <dbReference type="ARBA" id="ARBA00022723"/>
    </source>
</evidence>
<evidence type="ECO:0000313" key="9">
    <source>
        <dbReference type="EMBL" id="SVD17774.1"/>
    </source>
</evidence>
<comment type="cofactor">
    <cofactor evidence="2">
        <name>Mg(2+)</name>
        <dbReference type="ChEBI" id="CHEBI:18420"/>
    </cofactor>
</comment>
<dbReference type="Gene3D" id="3.90.870.10">
    <property type="entry name" value="DHBP synthase"/>
    <property type="match status" value="1"/>
</dbReference>
<dbReference type="GO" id="GO:0008686">
    <property type="term" value="F:3,4-dihydroxy-2-butanone-4-phosphate synthase activity"/>
    <property type="evidence" value="ECO:0007669"/>
    <property type="project" value="InterPro"/>
</dbReference>
<evidence type="ECO:0000256" key="8">
    <source>
        <dbReference type="ARBA" id="ARBA00023239"/>
    </source>
</evidence>
<dbReference type="PANTHER" id="PTHR21327">
    <property type="entry name" value="GTP CYCLOHYDROLASE II-RELATED"/>
    <property type="match status" value="1"/>
</dbReference>
<dbReference type="GO" id="GO:0003935">
    <property type="term" value="F:GTP cyclohydrolase II activity"/>
    <property type="evidence" value="ECO:0007669"/>
    <property type="project" value="TreeGrafter"/>
</dbReference>
<dbReference type="InterPro" id="IPR000422">
    <property type="entry name" value="DHBP_synthase_RibB"/>
</dbReference>
<proteinExistence type="predicted"/>
<evidence type="ECO:0000256" key="2">
    <source>
        <dbReference type="ARBA" id="ARBA00001946"/>
    </source>
</evidence>
<keyword evidence="8" id="KW-0456">Lyase</keyword>
<evidence type="ECO:0000256" key="3">
    <source>
        <dbReference type="ARBA" id="ARBA00005104"/>
    </source>
</evidence>
<dbReference type="EMBL" id="UINC01134309">
    <property type="protein sequence ID" value="SVD17774.1"/>
    <property type="molecule type" value="Genomic_DNA"/>
</dbReference>
<keyword evidence="6" id="KW-0460">Magnesium</keyword>
<protein>
    <recommendedName>
        <fullName evidence="10">GTP cyclohydrolase II domain-containing protein</fullName>
    </recommendedName>
</protein>
<organism evidence="9">
    <name type="scientific">marine metagenome</name>
    <dbReference type="NCBI Taxonomy" id="408172"/>
    <lineage>
        <taxon>unclassified sequences</taxon>
        <taxon>metagenomes</taxon>
        <taxon>ecological metagenomes</taxon>
    </lineage>
</organism>
<name>A0A382T6J6_9ZZZZ</name>
<dbReference type="NCBIfam" id="TIGR00506">
    <property type="entry name" value="ribB"/>
    <property type="match status" value="1"/>
</dbReference>
<dbReference type="GO" id="GO:0005829">
    <property type="term" value="C:cytosol"/>
    <property type="evidence" value="ECO:0007669"/>
    <property type="project" value="TreeGrafter"/>
</dbReference>
<keyword evidence="7" id="KW-0464">Manganese</keyword>
<reference evidence="9" key="1">
    <citation type="submission" date="2018-05" db="EMBL/GenBank/DDBJ databases">
        <authorList>
            <person name="Lanie J.A."/>
            <person name="Ng W.-L."/>
            <person name="Kazmierczak K.M."/>
            <person name="Andrzejewski T.M."/>
            <person name="Davidsen T.M."/>
            <person name="Wayne K.J."/>
            <person name="Tettelin H."/>
            <person name="Glass J.I."/>
            <person name="Rusch D."/>
            <person name="Podicherti R."/>
            <person name="Tsui H.-C.T."/>
            <person name="Winkler M.E."/>
        </authorList>
    </citation>
    <scope>NUCLEOTIDE SEQUENCE</scope>
</reference>
<evidence type="ECO:0000256" key="4">
    <source>
        <dbReference type="ARBA" id="ARBA00022619"/>
    </source>
</evidence>
<dbReference type="Pfam" id="PF00926">
    <property type="entry name" value="DHBP_synthase"/>
    <property type="match status" value="1"/>
</dbReference>
<dbReference type="AlphaFoldDB" id="A0A382T6J6"/>
<dbReference type="PANTHER" id="PTHR21327:SF18">
    <property type="entry name" value="3,4-DIHYDROXY-2-BUTANONE 4-PHOSPHATE SYNTHASE"/>
    <property type="match status" value="1"/>
</dbReference>
<gene>
    <name evidence="9" type="ORF">METZ01_LOCUS370628</name>
</gene>
<sequence>MFILVDDKKRENEGDLVISTSYSNPKNINFMAKHGRGLICMAMDSVQAKKLNLTLMSAVNHSRNQTAFTVSIEAKKGVTTGISAKDRAHTIKIASKKNVKKNEIVSPGHVFPIIAKDGGVLVRAGHTEASVDISKLAKKNNSAVICEIMNEDGSMAKGKDLFNFAKKHCLKIAKIEDLIAYRLKKEKLVKLKKQSEIYFKKSKYKIKIYENLLDGSEHFALIKGNIKKGITPRVRVISSNV</sequence>
<dbReference type="GO" id="GO:0046872">
    <property type="term" value="F:metal ion binding"/>
    <property type="evidence" value="ECO:0007669"/>
    <property type="project" value="UniProtKB-KW"/>
</dbReference>
<dbReference type="SUPFAM" id="SSF142695">
    <property type="entry name" value="RibA-like"/>
    <property type="match status" value="1"/>
</dbReference>
<dbReference type="FunFam" id="3.90.870.10:FF:000001">
    <property type="entry name" value="Riboflavin biosynthesis protein RibBA"/>
    <property type="match status" value="1"/>
</dbReference>
<evidence type="ECO:0008006" key="10">
    <source>
        <dbReference type="Google" id="ProtNLM"/>
    </source>
</evidence>
<comment type="cofactor">
    <cofactor evidence="1">
        <name>Mn(2+)</name>
        <dbReference type="ChEBI" id="CHEBI:29035"/>
    </cofactor>
</comment>
<dbReference type="InterPro" id="IPR036144">
    <property type="entry name" value="RibA-like_sf"/>
</dbReference>
<keyword evidence="4" id="KW-0686">Riboflavin biosynthesis</keyword>
<keyword evidence="5" id="KW-0479">Metal-binding</keyword>